<reference evidence="1 2" key="1">
    <citation type="submission" date="2016-02" db="EMBL/GenBank/DDBJ databases">
        <title>Complete genome sequencing and analysis of ATSB10, Dyella thiooxydans isolated from rhizosphere soil of sunflower (Helianthus annuus L.).</title>
        <authorList>
            <person name="Lee Y."/>
            <person name="Hwangbo K."/>
            <person name="Chung H."/>
            <person name="Yoo J."/>
            <person name="Kim K.Y."/>
            <person name="Sa T.M."/>
            <person name="Um Y."/>
            <person name="Madhaiyan M."/>
        </authorList>
    </citation>
    <scope>NUCLEOTIDE SEQUENCE [LARGE SCALE GENOMIC DNA]</scope>
    <source>
        <strain evidence="1 2">ATSB10</strain>
    </source>
</reference>
<sequence>MFPGQVHRFVRWLLHRLHAFSTMGQRIGPVGARRNARDR</sequence>
<dbReference type="STRING" id="445710.ATSB10_38250"/>
<gene>
    <name evidence="1" type="ORF">ATSB10_38250</name>
</gene>
<evidence type="ECO:0000313" key="1">
    <source>
        <dbReference type="EMBL" id="AND71279.1"/>
    </source>
</evidence>
<proteinExistence type="predicted"/>
<name>A0A161J2T6_9GAMM</name>
<dbReference type="AlphaFoldDB" id="A0A161J2T6"/>
<protein>
    <submittedName>
        <fullName evidence="1">Uncharacterized protein</fullName>
    </submittedName>
</protein>
<dbReference type="Proteomes" id="UP000077255">
    <property type="component" value="Chromosome"/>
</dbReference>
<keyword evidence="2" id="KW-1185">Reference proteome</keyword>
<dbReference type="EMBL" id="CP014841">
    <property type="protein sequence ID" value="AND71279.1"/>
    <property type="molecule type" value="Genomic_DNA"/>
</dbReference>
<evidence type="ECO:0000313" key="2">
    <source>
        <dbReference type="Proteomes" id="UP000077255"/>
    </source>
</evidence>
<dbReference type="KEGG" id="dtx:ATSB10_38250"/>
<accession>A0A161J2T6</accession>
<organism evidence="1 2">
    <name type="scientific">Dyella thiooxydans</name>
    <dbReference type="NCBI Taxonomy" id="445710"/>
    <lineage>
        <taxon>Bacteria</taxon>
        <taxon>Pseudomonadati</taxon>
        <taxon>Pseudomonadota</taxon>
        <taxon>Gammaproteobacteria</taxon>
        <taxon>Lysobacterales</taxon>
        <taxon>Rhodanobacteraceae</taxon>
        <taxon>Dyella</taxon>
    </lineage>
</organism>